<evidence type="ECO:0000256" key="6">
    <source>
        <dbReference type="SAM" id="SignalP"/>
    </source>
</evidence>
<dbReference type="Proteomes" id="UP000829685">
    <property type="component" value="Unassembled WGS sequence"/>
</dbReference>
<organism evidence="7 8">
    <name type="scientific">Neoarthrinium moseri</name>
    <dbReference type="NCBI Taxonomy" id="1658444"/>
    <lineage>
        <taxon>Eukaryota</taxon>
        <taxon>Fungi</taxon>
        <taxon>Dikarya</taxon>
        <taxon>Ascomycota</taxon>
        <taxon>Pezizomycotina</taxon>
        <taxon>Sordariomycetes</taxon>
        <taxon>Xylariomycetidae</taxon>
        <taxon>Amphisphaeriales</taxon>
        <taxon>Apiosporaceae</taxon>
        <taxon>Neoarthrinium</taxon>
    </lineage>
</organism>
<dbReference type="InterPro" id="IPR016191">
    <property type="entry name" value="Ribonuclease/ribotoxin"/>
</dbReference>
<keyword evidence="1" id="KW-0540">Nuclease</keyword>
<evidence type="ECO:0000256" key="2">
    <source>
        <dbReference type="ARBA" id="ARBA00022759"/>
    </source>
</evidence>
<protein>
    <submittedName>
        <fullName evidence="7">Uncharacterized protein</fullName>
    </submittedName>
</protein>
<keyword evidence="3" id="KW-0378">Hydrolase</keyword>
<keyword evidence="8" id="KW-1185">Reference proteome</keyword>
<keyword evidence="6" id="KW-0732">Signal</keyword>
<feature type="signal peptide" evidence="6">
    <location>
        <begin position="1"/>
        <end position="19"/>
    </location>
</feature>
<keyword evidence="4" id="KW-1015">Disulfide bond</keyword>
<gene>
    <name evidence="7" type="ORF">JX265_010841</name>
</gene>
<keyword evidence="2" id="KW-0255">Endonuclease</keyword>
<accession>A0A9P9WDF8</accession>
<evidence type="ECO:0000256" key="1">
    <source>
        <dbReference type="ARBA" id="ARBA00022722"/>
    </source>
</evidence>
<dbReference type="GO" id="GO:0046589">
    <property type="term" value="F:ribonuclease T1 activity"/>
    <property type="evidence" value="ECO:0007669"/>
    <property type="project" value="UniProtKB-EC"/>
</dbReference>
<dbReference type="PANTHER" id="PTHR42104:SF2">
    <property type="entry name" value="GUANYL-SPECIFIC RIBONUCLEASE, PUTATIVE (AFU_ORTHOLOGUE AFUA_4G01200)-RELATED"/>
    <property type="match status" value="1"/>
</dbReference>
<name>A0A9P9WDF8_9PEZI</name>
<dbReference type="Pfam" id="PF00545">
    <property type="entry name" value="Ribonuclease"/>
    <property type="match status" value="1"/>
</dbReference>
<dbReference type="OrthoDB" id="5425539at2759"/>
<evidence type="ECO:0000256" key="5">
    <source>
        <dbReference type="ARBA" id="ARBA00023239"/>
    </source>
</evidence>
<dbReference type="AlphaFoldDB" id="A0A9P9WDF8"/>
<feature type="chain" id="PRO_5040290378" evidence="6">
    <location>
        <begin position="20"/>
        <end position="162"/>
    </location>
</feature>
<dbReference type="InterPro" id="IPR000026">
    <property type="entry name" value="N1-like"/>
</dbReference>
<dbReference type="EMBL" id="JAFIMR010000037">
    <property type="protein sequence ID" value="KAI1858173.1"/>
    <property type="molecule type" value="Genomic_DNA"/>
</dbReference>
<dbReference type="GO" id="GO:0016787">
    <property type="term" value="F:hydrolase activity"/>
    <property type="evidence" value="ECO:0007669"/>
    <property type="project" value="UniProtKB-KW"/>
</dbReference>
<keyword evidence="5" id="KW-0456">Lyase</keyword>
<evidence type="ECO:0000313" key="7">
    <source>
        <dbReference type="EMBL" id="KAI1858173.1"/>
    </source>
</evidence>
<dbReference type="SUPFAM" id="SSF53933">
    <property type="entry name" value="Microbial ribonucleases"/>
    <property type="match status" value="1"/>
</dbReference>
<evidence type="ECO:0000313" key="8">
    <source>
        <dbReference type="Proteomes" id="UP000829685"/>
    </source>
</evidence>
<dbReference type="Gene3D" id="3.10.450.30">
    <property type="entry name" value="Microbial ribonucleases"/>
    <property type="match status" value="1"/>
</dbReference>
<evidence type="ECO:0000256" key="4">
    <source>
        <dbReference type="ARBA" id="ARBA00023157"/>
    </source>
</evidence>
<dbReference type="PANTHER" id="PTHR42104">
    <property type="entry name" value="EXTRACELLULAR GUANYL-SPECIFIC RIBONUCLEASE RNTA (AFU_ORTHOLOGUE AFUA_4G03230)"/>
    <property type="match status" value="1"/>
</dbReference>
<reference evidence="7" key="1">
    <citation type="submission" date="2021-03" db="EMBL/GenBank/DDBJ databases">
        <title>Revisited historic fungal species revealed as producer of novel bioactive compounds through whole genome sequencing and comparative genomics.</title>
        <authorList>
            <person name="Vignolle G.A."/>
            <person name="Hochenegger N."/>
            <person name="Mach R.L."/>
            <person name="Mach-Aigner A.R."/>
            <person name="Javad Rahimi M."/>
            <person name="Salim K.A."/>
            <person name="Chan C.M."/>
            <person name="Lim L.B.L."/>
            <person name="Cai F."/>
            <person name="Druzhinina I.S."/>
            <person name="U'Ren J.M."/>
            <person name="Derntl C."/>
        </authorList>
    </citation>
    <scope>NUCLEOTIDE SEQUENCE</scope>
    <source>
        <strain evidence="7">TUCIM 5799</strain>
    </source>
</reference>
<proteinExistence type="predicted"/>
<comment type="caution">
    <text evidence="7">The sequence shown here is derived from an EMBL/GenBank/DDBJ whole genome shotgun (WGS) entry which is preliminary data.</text>
</comment>
<evidence type="ECO:0000256" key="3">
    <source>
        <dbReference type="ARBA" id="ARBA00022801"/>
    </source>
</evidence>
<sequence length="162" mass="17187">MLFDLKTTVLFGLLALAQASPVSVPGTAEIETRAKSKKVQDYMCGTVTLQKNDIGAALVKGRASADRTEGNNGLRNKFPHYFGNQPAIFGATAELREYPIIEGGTFQGQMWPGTYRVVYKKDGQQDFVGVMVEGNGGTFTICAPAPTAPEAPPAPPAPPAKA</sequence>
<dbReference type="GO" id="GO:0003723">
    <property type="term" value="F:RNA binding"/>
    <property type="evidence" value="ECO:0007669"/>
    <property type="project" value="InterPro"/>
</dbReference>